<dbReference type="Proteomes" id="UP000091969">
    <property type="component" value="Unassembled WGS sequence"/>
</dbReference>
<evidence type="ECO:0008006" key="5">
    <source>
        <dbReference type="Google" id="ProtNLM"/>
    </source>
</evidence>
<dbReference type="AlphaFoldDB" id="A0A1A6DUV6"/>
<keyword evidence="3" id="KW-1185">Reference proteome</keyword>
<evidence type="ECO:0000313" key="1">
    <source>
        <dbReference type="EMBL" id="OBS30559.1"/>
    </source>
</evidence>
<evidence type="ECO:0000313" key="2">
    <source>
        <dbReference type="EMBL" id="TSE38055.1"/>
    </source>
</evidence>
<comment type="caution">
    <text evidence="1">The sequence shown here is derived from an EMBL/GenBank/DDBJ whole genome shotgun (WGS) entry which is preliminary data.</text>
</comment>
<dbReference type="RefSeq" id="WP_068609121.1">
    <property type="nucleotide sequence ID" value="NZ_LZDH01000056.1"/>
</dbReference>
<accession>A0A1A6DUV6</accession>
<protein>
    <recommendedName>
        <fullName evidence="5">Phosphodiesterase</fullName>
    </recommendedName>
</protein>
<reference evidence="1 3" key="1">
    <citation type="submission" date="2016-06" db="EMBL/GenBank/DDBJ databases">
        <title>Genome sequence of Tepidimonas fonticaldi PL17.</title>
        <authorList>
            <person name="Pinnaka A.K."/>
        </authorList>
    </citation>
    <scope>NUCLEOTIDE SEQUENCE [LARGE SCALE GENOMIC DNA]</scope>
    <source>
        <strain evidence="1 3">PL17</strain>
    </source>
</reference>
<gene>
    <name evidence="1" type="ORF">A9O67_05995</name>
    <name evidence="2" type="ORF">Tfont_00316</name>
</gene>
<proteinExistence type="predicted"/>
<reference evidence="2 4" key="2">
    <citation type="submission" date="2019-07" db="EMBL/GenBank/DDBJ databases">
        <title>Tepidimonas fonticaldi AT-A2 draft genome.</title>
        <authorList>
            <person name="Da Costa M.S."/>
            <person name="Froufe H.J.C."/>
            <person name="Egas C."/>
            <person name="Albuquerque L."/>
        </authorList>
    </citation>
    <scope>NUCLEOTIDE SEQUENCE [LARGE SCALE GENOMIC DNA]</scope>
    <source>
        <strain evidence="2 4">AT-A2</strain>
    </source>
</reference>
<dbReference type="EMBL" id="VJOO01000002">
    <property type="protein sequence ID" value="TSE38055.1"/>
    <property type="molecule type" value="Genomic_DNA"/>
</dbReference>
<dbReference type="SUPFAM" id="SSF109604">
    <property type="entry name" value="HD-domain/PDEase-like"/>
    <property type="match status" value="1"/>
</dbReference>
<dbReference type="OrthoDB" id="9774747at2"/>
<sequence length="313" mass="34203">MAFTAQPDPAYGAMQDWMARWTELEAQLAALLSAPRQYADFLPRLERLRADAEALLATDEDATLYWLFQLAASTSVGYSTSHAMACWAMCRLVGPAVGVSAPDAAALERAALTMNIGMTRLQDTLAAQAHPPTEEQRALIDTHAARGAQCLRECGVRDARWLDIVEQHHEADSHDTAVRLLQRMDRYTALISPRETRPGRNLTDSARTLLVRPGGRLDDIGRALLQTLGICPPGTFVRLADGQVAVVLRRSGRPGEPWVSAVLDADGHPVLEPALIDTGDEATAIEAALQTATVRVRLNHPRLLQLSRLALQR</sequence>
<dbReference type="Proteomes" id="UP000316388">
    <property type="component" value="Unassembled WGS sequence"/>
</dbReference>
<organism evidence="1 3">
    <name type="scientific">Tepidimonas fonticaldi</name>
    <dbReference type="NCBI Taxonomy" id="1101373"/>
    <lineage>
        <taxon>Bacteria</taxon>
        <taxon>Pseudomonadati</taxon>
        <taxon>Pseudomonadota</taxon>
        <taxon>Betaproteobacteria</taxon>
        <taxon>Burkholderiales</taxon>
        <taxon>Tepidimonas</taxon>
    </lineage>
</organism>
<dbReference type="STRING" id="1101373.A9O67_05995"/>
<evidence type="ECO:0000313" key="3">
    <source>
        <dbReference type="Proteomes" id="UP000091969"/>
    </source>
</evidence>
<evidence type="ECO:0000313" key="4">
    <source>
        <dbReference type="Proteomes" id="UP000316388"/>
    </source>
</evidence>
<dbReference type="Gene3D" id="1.10.3210.10">
    <property type="entry name" value="Hypothetical protein af1432"/>
    <property type="match status" value="1"/>
</dbReference>
<dbReference type="EMBL" id="LZDH01000056">
    <property type="protein sequence ID" value="OBS30559.1"/>
    <property type="molecule type" value="Genomic_DNA"/>
</dbReference>
<name>A0A1A6DUV6_9BURK</name>